<feature type="region of interest" description="Disordered" evidence="1">
    <location>
        <begin position="48"/>
        <end position="103"/>
    </location>
</feature>
<gene>
    <name evidence="2" type="ORF">PCOR1329_LOCUS80974</name>
</gene>
<evidence type="ECO:0000313" key="3">
    <source>
        <dbReference type="Proteomes" id="UP001189429"/>
    </source>
</evidence>
<keyword evidence="3" id="KW-1185">Reference proteome</keyword>
<dbReference type="Proteomes" id="UP001189429">
    <property type="component" value="Unassembled WGS sequence"/>
</dbReference>
<feature type="non-terminal residue" evidence="2">
    <location>
        <position position="103"/>
    </location>
</feature>
<feature type="compositionally biased region" description="Basic residues" evidence="1">
    <location>
        <begin position="52"/>
        <end position="62"/>
    </location>
</feature>
<reference evidence="2" key="1">
    <citation type="submission" date="2023-10" db="EMBL/GenBank/DDBJ databases">
        <authorList>
            <person name="Chen Y."/>
            <person name="Shah S."/>
            <person name="Dougan E. K."/>
            <person name="Thang M."/>
            <person name="Chan C."/>
        </authorList>
    </citation>
    <scope>NUCLEOTIDE SEQUENCE [LARGE SCALE GENOMIC DNA]</scope>
</reference>
<dbReference type="EMBL" id="CAUYUJ010021516">
    <property type="protein sequence ID" value="CAK0905219.1"/>
    <property type="molecule type" value="Genomic_DNA"/>
</dbReference>
<organism evidence="2 3">
    <name type="scientific">Prorocentrum cordatum</name>
    <dbReference type="NCBI Taxonomy" id="2364126"/>
    <lineage>
        <taxon>Eukaryota</taxon>
        <taxon>Sar</taxon>
        <taxon>Alveolata</taxon>
        <taxon>Dinophyceae</taxon>
        <taxon>Prorocentrales</taxon>
        <taxon>Prorocentraceae</taxon>
        <taxon>Prorocentrum</taxon>
    </lineage>
</organism>
<name>A0ABN9Y3C6_9DINO</name>
<dbReference type="InterPro" id="IPR011990">
    <property type="entry name" value="TPR-like_helical_dom_sf"/>
</dbReference>
<comment type="caution">
    <text evidence="2">The sequence shown here is derived from an EMBL/GenBank/DDBJ whole genome shotgun (WGS) entry which is preliminary data.</text>
</comment>
<dbReference type="Gene3D" id="1.25.40.10">
    <property type="entry name" value="Tetratricopeptide repeat domain"/>
    <property type="match status" value="1"/>
</dbReference>
<feature type="compositionally biased region" description="Basic residues" evidence="1">
    <location>
        <begin position="83"/>
        <end position="96"/>
    </location>
</feature>
<evidence type="ECO:0000256" key="1">
    <source>
        <dbReference type="SAM" id="MobiDB-lite"/>
    </source>
</evidence>
<proteinExistence type="predicted"/>
<accession>A0ABN9Y3C6</accession>
<sequence>VFEAMEERAVHPSLFTYNALVSACGRSGDARLQMRALDFLGDSFAAPDPGRHHVHRAHRRLRPREGARAGRGAPGGHPAVARGRGRRRHQAARPVRRQAGGHE</sequence>
<protein>
    <recommendedName>
        <fullName evidence="4">Pentatricopeptide repeat-containing protein</fullName>
    </recommendedName>
</protein>
<evidence type="ECO:0000313" key="2">
    <source>
        <dbReference type="EMBL" id="CAK0905219.1"/>
    </source>
</evidence>
<evidence type="ECO:0008006" key="4">
    <source>
        <dbReference type="Google" id="ProtNLM"/>
    </source>
</evidence>
<feature type="non-terminal residue" evidence="2">
    <location>
        <position position="1"/>
    </location>
</feature>